<feature type="chain" id="PRO_5025541356" evidence="1">
    <location>
        <begin position="21"/>
        <end position="1114"/>
    </location>
</feature>
<keyword evidence="1" id="KW-0732">Signal</keyword>
<accession>A0A6C2UKQ8</accession>
<proteinExistence type="predicted"/>
<sequence length="1114" mass="117423">MKIKTMIAVLLSMGALSAWAAFPINTSFSSSDSPAYSDADLAGQNGWTQIAAYSNAFNVVDSAGSGFITTLNNGYTGGELPVSMQVDSANAVDTEWDGYIDFKLSRTTSAWDSGAVLELGLSVANTFLNPGNVSTGDEWDLRIISENVGNSDRIQLSVQKSPGWAVIASLTPAEAGWDGTGGSDLETQNLRAVFNVRKTREGVAYALTGELINLDASTTNGGSTALQTVSNAYNAASLDYFVIQHDAGADVGETSDRFDATIDALSIDVTENVPPVLATPTLNAFAGDGTVDLSWDTVFEAGTYDLTWSSTSGGTYSPVTGGSGLTTNAFTDTGLSNGTEYWYKVTAKASGAADAVSVPVDVTPEAPPTAVGNTTILDTSFTSAEGYISADLAGQKSWNAIADSNPKAFLVDPAGAGFAESDQLFATNGGNDVVYSLFTSNEVGSVWSGTTVFSVSAVADGATVTNVVGGVTNIGTVANLSGAEEFFEFGISSDTANTDLFPEQDDDVLWVVRNDASDGIAFGLNMHSYNVNKALLLTKDQVGWDPLWETVTSNSLPDLVTDEITLDWYIRKSTVTSKYNGQVIATVGGLSHTSLVVYTESNPAVDAYVAELVEFGMGHRIPAGQELYVSVDSISVVHTNASEIPHVAPFDITGQQGNLAITLSWLAGGEQDSFSVYRSEVYGVEGALIASGLTASTYVDSDSLVDKRSYIYTIKSVYGATEVASDQFAVFALAVQAPLHYPGEDLDWAAANETAGGDTYTAVAGNGFTTYVTGDGPTDPASTSGAKSVFTGADFINVDTNICPLIFMVSQGDRTDTGVRAGGADTLRWRNQNHSTLLWVENNVGNTGGSFNADANGGLITGDAGNFNMTNLVTGVSAVQVAIRNGTQWYVSQNTWGKNNANLSTDILTEKWTPLTLAGPTDTNRMTVMGGSYTLGSALSLTDVNALGYFYDSMNEVGTGWCYLDTIKVEFGSQPSAYQTWAAGYNVYNDAAAFANDYDGDGISNGEEWGLGGNPNDINNVGIQDRRMEVDGSGSFIYMYPRMINTPRPTYNVAATENLVVIPFTILTAGGVDYTETGSGGLWLTNGIGANFEVVTNSIPMINPVEFYKLLITE</sequence>
<dbReference type="InterPro" id="IPR036116">
    <property type="entry name" value="FN3_sf"/>
</dbReference>
<evidence type="ECO:0000313" key="3">
    <source>
        <dbReference type="Proteomes" id="UP000346198"/>
    </source>
</evidence>
<name>A0A6C2UKQ8_9BACT</name>
<keyword evidence="3" id="KW-1185">Reference proteome</keyword>
<dbReference type="RefSeq" id="WP_136061883.1">
    <property type="nucleotide sequence ID" value="NZ_CAAHFH010000001.1"/>
</dbReference>
<feature type="signal peptide" evidence="1">
    <location>
        <begin position="1"/>
        <end position="20"/>
    </location>
</feature>
<dbReference type="InterPro" id="IPR013783">
    <property type="entry name" value="Ig-like_fold"/>
</dbReference>
<reference evidence="2 3" key="1">
    <citation type="submission" date="2019-04" db="EMBL/GenBank/DDBJ databases">
        <authorList>
            <person name="Van Vliet M D."/>
        </authorList>
    </citation>
    <scope>NUCLEOTIDE SEQUENCE [LARGE SCALE GENOMIC DNA]</scope>
    <source>
        <strain evidence="2 3">F21</strain>
    </source>
</reference>
<gene>
    <name evidence="2" type="primary">apu_4</name>
    <name evidence="2" type="ORF">SCARR_02536</name>
</gene>
<protein>
    <submittedName>
        <fullName evidence="2">Amylopullulanase</fullName>
    </submittedName>
</protein>
<dbReference type="EMBL" id="CAAHFH010000001">
    <property type="protein sequence ID" value="VGO20473.1"/>
    <property type="molecule type" value="Genomic_DNA"/>
</dbReference>
<dbReference type="Gene3D" id="2.60.40.10">
    <property type="entry name" value="Immunoglobulins"/>
    <property type="match status" value="2"/>
</dbReference>
<dbReference type="CDD" id="cd00063">
    <property type="entry name" value="FN3"/>
    <property type="match status" value="1"/>
</dbReference>
<dbReference type="InterPro" id="IPR003961">
    <property type="entry name" value="FN3_dom"/>
</dbReference>
<evidence type="ECO:0000313" key="2">
    <source>
        <dbReference type="EMBL" id="VGO20473.1"/>
    </source>
</evidence>
<evidence type="ECO:0000256" key="1">
    <source>
        <dbReference type="SAM" id="SignalP"/>
    </source>
</evidence>
<dbReference type="Proteomes" id="UP000346198">
    <property type="component" value="Unassembled WGS sequence"/>
</dbReference>
<dbReference type="SUPFAM" id="SSF49265">
    <property type="entry name" value="Fibronectin type III"/>
    <property type="match status" value="1"/>
</dbReference>
<organism evidence="2 3">
    <name type="scientific">Pontiella sulfatireligans</name>
    <dbReference type="NCBI Taxonomy" id="2750658"/>
    <lineage>
        <taxon>Bacteria</taxon>
        <taxon>Pseudomonadati</taxon>
        <taxon>Kiritimatiellota</taxon>
        <taxon>Kiritimatiellia</taxon>
        <taxon>Kiritimatiellales</taxon>
        <taxon>Pontiellaceae</taxon>
        <taxon>Pontiella</taxon>
    </lineage>
</organism>
<dbReference type="AlphaFoldDB" id="A0A6C2UKQ8"/>